<evidence type="ECO:0000313" key="3">
    <source>
        <dbReference type="Proteomes" id="UP000628710"/>
    </source>
</evidence>
<feature type="signal peptide" evidence="1">
    <location>
        <begin position="1"/>
        <end position="28"/>
    </location>
</feature>
<keyword evidence="1" id="KW-0732">Signal</keyword>
<evidence type="ECO:0000313" key="2">
    <source>
        <dbReference type="EMBL" id="MBJ7537592.1"/>
    </source>
</evidence>
<proteinExistence type="predicted"/>
<name>A0A934N1B3_9GAMM</name>
<dbReference type="Proteomes" id="UP000628710">
    <property type="component" value="Unassembled WGS sequence"/>
</dbReference>
<keyword evidence="3" id="KW-1185">Reference proteome</keyword>
<dbReference type="EMBL" id="JAEMNX010000006">
    <property type="protein sequence ID" value="MBJ7537592.1"/>
    <property type="molecule type" value="Genomic_DNA"/>
</dbReference>
<gene>
    <name evidence="2" type="ORF">I8J31_07915</name>
</gene>
<reference evidence="2" key="1">
    <citation type="submission" date="2020-12" db="EMBL/GenBank/DDBJ databases">
        <title>Marinomonas arctica sp. nov., a psychrotolerant bacterium isolated from the Arctic.</title>
        <authorList>
            <person name="Zhang Y."/>
        </authorList>
    </citation>
    <scope>NUCLEOTIDE SEQUENCE</scope>
    <source>
        <strain evidence="2">C1424</strain>
    </source>
</reference>
<feature type="chain" id="PRO_5036813353" description="Cutinase" evidence="1">
    <location>
        <begin position="29"/>
        <end position="197"/>
    </location>
</feature>
<accession>A0A934N1B3</accession>
<sequence>MMRLINPVRNINKFVLCGVLALALYAPAKDVLTLANNYFAKQTIQIVDASFGTRMPWQTANTDTANFVKVSQTAQTSLSRSQIIYTKLRFDNPTSQPQTYRKVWLNFDHENGDQEYTTDYTLYNAETRQRLIGESVQVGPNTSVEVVAAYRFIPSYKNRFPVSMSVSWEGKDFLREEACKYNLKTSSGNYFAHQCAN</sequence>
<protein>
    <recommendedName>
        <fullName evidence="4">Cutinase</fullName>
    </recommendedName>
</protein>
<comment type="caution">
    <text evidence="2">The sequence shown here is derived from an EMBL/GenBank/DDBJ whole genome shotgun (WGS) entry which is preliminary data.</text>
</comment>
<organism evidence="2 3">
    <name type="scientific">Marinomonas transparens</name>
    <dbReference type="NCBI Taxonomy" id="2795388"/>
    <lineage>
        <taxon>Bacteria</taxon>
        <taxon>Pseudomonadati</taxon>
        <taxon>Pseudomonadota</taxon>
        <taxon>Gammaproteobacteria</taxon>
        <taxon>Oceanospirillales</taxon>
        <taxon>Oceanospirillaceae</taxon>
        <taxon>Marinomonas</taxon>
    </lineage>
</organism>
<dbReference type="AlphaFoldDB" id="A0A934N1B3"/>
<evidence type="ECO:0000256" key="1">
    <source>
        <dbReference type="SAM" id="SignalP"/>
    </source>
</evidence>
<dbReference type="RefSeq" id="WP_199467733.1">
    <property type="nucleotide sequence ID" value="NZ_JAEMNX010000006.1"/>
</dbReference>
<evidence type="ECO:0008006" key="4">
    <source>
        <dbReference type="Google" id="ProtNLM"/>
    </source>
</evidence>